<dbReference type="RefSeq" id="WP_108431456.1">
    <property type="nucleotide sequence ID" value="NZ_CP026947.1"/>
</dbReference>
<dbReference type="InterPro" id="IPR029063">
    <property type="entry name" value="SAM-dependent_MTases_sf"/>
</dbReference>
<reference evidence="10" key="1">
    <citation type="submission" date="2018-04" db="EMBL/GenBank/DDBJ databases">
        <authorList>
            <person name="Liu S."/>
            <person name="Wang Z."/>
            <person name="Li J."/>
        </authorList>
    </citation>
    <scope>NUCLEOTIDE SEQUENCE [LARGE SCALE GENOMIC DNA]</scope>
    <source>
        <strain evidence="10">2189</strain>
    </source>
</reference>
<evidence type="ECO:0000256" key="7">
    <source>
        <dbReference type="SAM" id="MobiDB-lite"/>
    </source>
</evidence>
<dbReference type="Proteomes" id="UP000244989">
    <property type="component" value="Unassembled WGS sequence"/>
</dbReference>
<feature type="domain" description="SAM-dependent MTase RsmB/NOP-type" evidence="8">
    <location>
        <begin position="206"/>
        <end position="487"/>
    </location>
</feature>
<evidence type="ECO:0000256" key="5">
    <source>
        <dbReference type="ARBA" id="ARBA00059465"/>
    </source>
</evidence>
<dbReference type="AlphaFoldDB" id="A0A2U1T8A5"/>
<keyword evidence="10" id="KW-1185">Reference proteome</keyword>
<protein>
    <submittedName>
        <fullName evidence="9">MFS transporter</fullName>
    </submittedName>
</protein>
<dbReference type="CDD" id="cd02440">
    <property type="entry name" value="AdoMet_MTases"/>
    <property type="match status" value="1"/>
</dbReference>
<dbReference type="PANTHER" id="PTHR22807:SF53">
    <property type="entry name" value="RIBOSOMAL RNA SMALL SUBUNIT METHYLTRANSFERASE B-RELATED"/>
    <property type="match status" value="1"/>
</dbReference>
<evidence type="ECO:0000256" key="1">
    <source>
        <dbReference type="ARBA" id="ARBA00022603"/>
    </source>
</evidence>
<dbReference type="PANTHER" id="PTHR22807">
    <property type="entry name" value="NOP2 YEAST -RELATED NOL1/NOP2/FMU SUN DOMAIN-CONTAINING"/>
    <property type="match status" value="1"/>
</dbReference>
<gene>
    <name evidence="9" type="ORF">DF222_02505</name>
</gene>
<feature type="active site" description="Nucleophile" evidence="6">
    <location>
        <position position="426"/>
    </location>
</feature>
<dbReference type="GO" id="GO:0003723">
    <property type="term" value="F:RNA binding"/>
    <property type="evidence" value="ECO:0007669"/>
    <property type="project" value="UniProtKB-UniRule"/>
</dbReference>
<comment type="similarity">
    <text evidence="6">Belongs to the class I-like SAM-binding methyltransferase superfamily. RsmB/NOP family.</text>
</comment>
<comment type="caution">
    <text evidence="9">The sequence shown here is derived from an EMBL/GenBank/DDBJ whole genome shotgun (WGS) entry which is preliminary data.</text>
</comment>
<dbReference type="InterPro" id="IPR006027">
    <property type="entry name" value="NusB_RsmB_TIM44"/>
</dbReference>
<dbReference type="Gene3D" id="3.40.50.150">
    <property type="entry name" value="Vaccinia Virus protein VP39"/>
    <property type="match status" value="1"/>
</dbReference>
<feature type="binding site" evidence="6">
    <location>
        <position position="373"/>
    </location>
    <ligand>
        <name>S-adenosyl-L-methionine</name>
        <dbReference type="ChEBI" id="CHEBI:59789"/>
    </ligand>
</feature>
<dbReference type="GO" id="GO:0006355">
    <property type="term" value="P:regulation of DNA-templated transcription"/>
    <property type="evidence" value="ECO:0007669"/>
    <property type="project" value="InterPro"/>
</dbReference>
<dbReference type="FunFam" id="3.40.50.150:FF:000257">
    <property type="entry name" value="16S rRNA methyltransferase"/>
    <property type="match status" value="1"/>
</dbReference>
<evidence type="ECO:0000256" key="4">
    <source>
        <dbReference type="ARBA" id="ARBA00022884"/>
    </source>
</evidence>
<dbReference type="Gene3D" id="1.10.940.10">
    <property type="entry name" value="NusB-like"/>
    <property type="match status" value="1"/>
</dbReference>
<evidence type="ECO:0000313" key="9">
    <source>
        <dbReference type="EMBL" id="PWC02234.1"/>
    </source>
</evidence>
<evidence type="ECO:0000256" key="3">
    <source>
        <dbReference type="ARBA" id="ARBA00022691"/>
    </source>
</evidence>
<comment type="function">
    <text evidence="5">May act as RNA methyltransferase.</text>
</comment>
<evidence type="ECO:0000259" key="8">
    <source>
        <dbReference type="PROSITE" id="PS51686"/>
    </source>
</evidence>
<keyword evidence="3 6" id="KW-0949">S-adenosyl-L-methionine</keyword>
<keyword evidence="4 6" id="KW-0694">RNA-binding</keyword>
<feature type="region of interest" description="Disordered" evidence="7">
    <location>
        <begin position="1"/>
        <end position="49"/>
    </location>
</feature>
<dbReference type="EMBL" id="QEEZ01000004">
    <property type="protein sequence ID" value="PWC02234.1"/>
    <property type="molecule type" value="Genomic_DNA"/>
</dbReference>
<sequence length="487" mass="52635">MGPRHRQSRAAKEPEVSGGFRSRSTHGDRPKKKPAAKKPAAPKPADVDVDAARRAAFDTLRRVHGDGAYANLTLPKLLRERKIRDRDAAFATEITYGTLRLTGNVDAVIAECSSRPLAEIAPEALDALRLGTYQLLHTRVDAHAAVDTSVRLVDYAGLPQAKGFVNGILRTVSRTPAQAWAEKLTPQDPTAALAYTTAHPEWIVRSFAAALGDDEQLRDALAADSERPAVHLSARPGEISAEELALITGGTEGQYSPYAVYLDGGDPGQLEPVKSQLAAVQDEGSQLIARALTKAEVANDAGRWLDLCAGPGGKAALLGALARIERAHVDAVEISEHRAALIENAVRGLPVTIHRADGREPGLEEGYDRVLVDAPCSGLGALRRRPEARWRKQESDITELNELQYELLRSALRLVRPGGVVVYSTCSPDLRETRGVVDRVVGERLAVEEDARGLVEPMTDVGAGPSVQMWPHRHGTDAMFFALLRKP</sequence>
<feature type="binding site" evidence="6">
    <location>
        <position position="333"/>
    </location>
    <ligand>
        <name>S-adenosyl-L-methionine</name>
        <dbReference type="ChEBI" id="CHEBI:59789"/>
    </ligand>
</feature>
<keyword evidence="1 6" id="KW-0489">Methyltransferase</keyword>
<dbReference type="OrthoDB" id="9810297at2"/>
<accession>A0A2U1T8A5</accession>
<dbReference type="InterPro" id="IPR035926">
    <property type="entry name" value="NusB-like_sf"/>
</dbReference>
<dbReference type="InterPro" id="IPR001678">
    <property type="entry name" value="MeTrfase_RsmB-F_NOP2_dom"/>
</dbReference>
<evidence type="ECO:0000256" key="2">
    <source>
        <dbReference type="ARBA" id="ARBA00022679"/>
    </source>
</evidence>
<name>A0A2U1T8A5_9CORY</name>
<evidence type="ECO:0000256" key="6">
    <source>
        <dbReference type="PROSITE-ProRule" id="PRU01023"/>
    </source>
</evidence>
<keyword evidence="2 6" id="KW-0808">Transferase</keyword>
<dbReference type="PRINTS" id="PR02008">
    <property type="entry name" value="RCMTFAMILY"/>
</dbReference>
<dbReference type="GO" id="GO:0001510">
    <property type="term" value="P:RNA methylation"/>
    <property type="evidence" value="ECO:0007669"/>
    <property type="project" value="InterPro"/>
</dbReference>
<dbReference type="SUPFAM" id="SSF48013">
    <property type="entry name" value="NusB-like"/>
    <property type="match status" value="1"/>
</dbReference>
<proteinExistence type="inferred from homology"/>
<dbReference type="KEGG" id="cyz:C3B44_05285"/>
<feature type="binding site" evidence="6">
    <location>
        <position position="357"/>
    </location>
    <ligand>
        <name>S-adenosyl-L-methionine</name>
        <dbReference type="ChEBI" id="CHEBI:59789"/>
    </ligand>
</feature>
<dbReference type="Pfam" id="PF01029">
    <property type="entry name" value="NusB"/>
    <property type="match status" value="1"/>
</dbReference>
<dbReference type="InterPro" id="IPR023267">
    <property type="entry name" value="RCMT"/>
</dbReference>
<organism evidence="9 10">
    <name type="scientific">Corynebacterium yudongzhengii</name>
    <dbReference type="NCBI Taxonomy" id="2080740"/>
    <lineage>
        <taxon>Bacteria</taxon>
        <taxon>Bacillati</taxon>
        <taxon>Actinomycetota</taxon>
        <taxon>Actinomycetes</taxon>
        <taxon>Mycobacteriales</taxon>
        <taxon>Corynebacteriaceae</taxon>
        <taxon>Corynebacterium</taxon>
    </lineage>
</organism>
<feature type="binding site" evidence="6">
    <location>
        <begin position="308"/>
        <end position="314"/>
    </location>
    <ligand>
        <name>S-adenosyl-L-methionine</name>
        <dbReference type="ChEBI" id="CHEBI:59789"/>
    </ligand>
</feature>
<dbReference type="SUPFAM" id="SSF53335">
    <property type="entry name" value="S-adenosyl-L-methionine-dependent methyltransferases"/>
    <property type="match status" value="1"/>
</dbReference>
<dbReference type="Pfam" id="PF01189">
    <property type="entry name" value="Methyltr_RsmB-F"/>
    <property type="match status" value="1"/>
</dbReference>
<evidence type="ECO:0000313" key="10">
    <source>
        <dbReference type="Proteomes" id="UP000244989"/>
    </source>
</evidence>
<dbReference type="PROSITE" id="PS51686">
    <property type="entry name" value="SAM_MT_RSMB_NOP"/>
    <property type="match status" value="1"/>
</dbReference>
<dbReference type="GO" id="GO:0008173">
    <property type="term" value="F:RNA methyltransferase activity"/>
    <property type="evidence" value="ECO:0007669"/>
    <property type="project" value="InterPro"/>
</dbReference>
<dbReference type="InterPro" id="IPR049560">
    <property type="entry name" value="MeTrfase_RsmB-F_NOP2_cat"/>
</dbReference>